<dbReference type="Proteomes" id="UP000801492">
    <property type="component" value="Unassembled WGS sequence"/>
</dbReference>
<reference evidence="2" key="1">
    <citation type="submission" date="2019-08" db="EMBL/GenBank/DDBJ databases">
        <title>The genome of the North American firefly Photinus pyralis.</title>
        <authorList>
            <consortium name="Photinus pyralis genome working group"/>
            <person name="Fallon T.R."/>
            <person name="Sander Lower S.E."/>
            <person name="Weng J.-K."/>
        </authorList>
    </citation>
    <scope>NUCLEOTIDE SEQUENCE</scope>
    <source>
        <strain evidence="2">TRF0915ILg1</strain>
        <tissue evidence="2">Whole body</tissue>
    </source>
</reference>
<comment type="caution">
    <text evidence="2">The sequence shown here is derived from an EMBL/GenBank/DDBJ whole genome shotgun (WGS) entry which is preliminary data.</text>
</comment>
<evidence type="ECO:0000256" key="1">
    <source>
        <dbReference type="SAM" id="MobiDB-lite"/>
    </source>
</evidence>
<dbReference type="AlphaFoldDB" id="A0A8K0DB17"/>
<dbReference type="EMBL" id="VTPC01002522">
    <property type="protein sequence ID" value="KAF2899928.1"/>
    <property type="molecule type" value="Genomic_DNA"/>
</dbReference>
<feature type="compositionally biased region" description="Basic and acidic residues" evidence="1">
    <location>
        <begin position="212"/>
        <end position="231"/>
    </location>
</feature>
<dbReference type="GO" id="GO:0043066">
    <property type="term" value="P:negative regulation of apoptotic process"/>
    <property type="evidence" value="ECO:0007669"/>
    <property type="project" value="InterPro"/>
</dbReference>
<dbReference type="PANTHER" id="PTHR14938">
    <property type="entry name" value="HCLS1-ASSOCIATED PROTEIN X-1"/>
    <property type="match status" value="1"/>
</dbReference>
<dbReference type="GO" id="GO:0005739">
    <property type="term" value="C:mitochondrion"/>
    <property type="evidence" value="ECO:0007669"/>
    <property type="project" value="TreeGrafter"/>
</dbReference>
<feature type="region of interest" description="Disordered" evidence="1">
    <location>
        <begin position="202"/>
        <end position="231"/>
    </location>
</feature>
<dbReference type="GO" id="GO:0030833">
    <property type="term" value="P:regulation of actin filament polymerization"/>
    <property type="evidence" value="ECO:0007669"/>
    <property type="project" value="TreeGrafter"/>
</dbReference>
<dbReference type="InterPro" id="IPR017248">
    <property type="entry name" value="HAX-1"/>
</dbReference>
<organism evidence="2 3">
    <name type="scientific">Ignelater luminosus</name>
    <name type="common">Cucubano</name>
    <name type="synonym">Pyrophorus luminosus</name>
    <dbReference type="NCBI Taxonomy" id="2038154"/>
    <lineage>
        <taxon>Eukaryota</taxon>
        <taxon>Metazoa</taxon>
        <taxon>Ecdysozoa</taxon>
        <taxon>Arthropoda</taxon>
        <taxon>Hexapoda</taxon>
        <taxon>Insecta</taxon>
        <taxon>Pterygota</taxon>
        <taxon>Neoptera</taxon>
        <taxon>Endopterygota</taxon>
        <taxon>Coleoptera</taxon>
        <taxon>Polyphaga</taxon>
        <taxon>Elateriformia</taxon>
        <taxon>Elateroidea</taxon>
        <taxon>Elateridae</taxon>
        <taxon>Agrypninae</taxon>
        <taxon>Pyrophorini</taxon>
        <taxon>Ignelater</taxon>
    </lineage>
</organism>
<sequence>MNFLNRIKSYLGFPASDSDHSLNTNKPIPKNSVREEVITRDRDNNNEYVPDNYDRFGFNIFSNPLEVHRYFEHQMNEMMKSFGVFGNHDFFFGGNGEPFFDDNSFGKDFPQFPAIEDFHKQQDQSQRSLREQFLKPGYEQPKISKEHKSDQDIDGRFDMGDLDSVLKGTPSQPQVKTFMYGQSMSTKTVRKPDGTIETHRTVRDQQGNEETTVTRRQGDKEYSITTRTDKDGQKEIVENLVNMDENDKDAFLKATEPYGVPPKKPPPNWFPFDRFF</sequence>
<proteinExistence type="predicted"/>
<evidence type="ECO:0000313" key="2">
    <source>
        <dbReference type="EMBL" id="KAF2899928.1"/>
    </source>
</evidence>
<gene>
    <name evidence="2" type="ORF">ILUMI_06267</name>
</gene>
<dbReference type="PANTHER" id="PTHR14938:SF2">
    <property type="entry name" value="HCLS1-ASSOCIATED PROTEIN X-1"/>
    <property type="match status" value="1"/>
</dbReference>
<keyword evidence="3" id="KW-1185">Reference proteome</keyword>
<dbReference type="GO" id="GO:0016529">
    <property type="term" value="C:sarcoplasmic reticulum"/>
    <property type="evidence" value="ECO:0007669"/>
    <property type="project" value="TreeGrafter"/>
</dbReference>
<dbReference type="GO" id="GO:0016324">
    <property type="term" value="C:apical plasma membrane"/>
    <property type="evidence" value="ECO:0007669"/>
    <property type="project" value="TreeGrafter"/>
</dbReference>
<name>A0A8K0DB17_IGNLU</name>
<dbReference type="GO" id="GO:0015629">
    <property type="term" value="C:actin cytoskeleton"/>
    <property type="evidence" value="ECO:0007669"/>
    <property type="project" value="TreeGrafter"/>
</dbReference>
<dbReference type="OrthoDB" id="5562606at2759"/>
<evidence type="ECO:0008006" key="4">
    <source>
        <dbReference type="Google" id="ProtNLM"/>
    </source>
</evidence>
<protein>
    <recommendedName>
        <fullName evidence="4">HCLS1-associated protein X-1</fullName>
    </recommendedName>
</protein>
<dbReference type="GO" id="GO:0030136">
    <property type="term" value="C:clathrin-coated vesicle"/>
    <property type="evidence" value="ECO:0007669"/>
    <property type="project" value="TreeGrafter"/>
</dbReference>
<evidence type="ECO:0000313" key="3">
    <source>
        <dbReference type="Proteomes" id="UP000801492"/>
    </source>
</evidence>
<accession>A0A8K0DB17</accession>